<keyword evidence="5" id="KW-0067">ATP-binding</keyword>
<dbReference type="OrthoDB" id="10265971at2759"/>
<evidence type="ECO:0000256" key="8">
    <source>
        <dbReference type="SAM" id="MobiDB-lite"/>
    </source>
</evidence>
<dbReference type="STRING" id="683960.A0A1E3P5W4"/>
<dbReference type="InterPro" id="IPR027417">
    <property type="entry name" value="P-loop_NTPase"/>
</dbReference>
<dbReference type="GO" id="GO:0031389">
    <property type="term" value="C:Rad17 RFC-like complex"/>
    <property type="evidence" value="ECO:0007669"/>
    <property type="project" value="EnsemblFungi"/>
</dbReference>
<dbReference type="Pfam" id="PF25812">
    <property type="entry name" value="RAD24_helical"/>
    <property type="match status" value="1"/>
</dbReference>
<dbReference type="GO" id="GO:0006289">
    <property type="term" value="P:nucleotide-excision repair"/>
    <property type="evidence" value="ECO:0007669"/>
    <property type="project" value="EnsemblFungi"/>
</dbReference>
<dbReference type="GO" id="GO:0003689">
    <property type="term" value="F:DNA clamp loader activity"/>
    <property type="evidence" value="ECO:0007669"/>
    <property type="project" value="EnsemblFungi"/>
</dbReference>
<evidence type="ECO:0000259" key="9">
    <source>
        <dbReference type="Pfam" id="PF25812"/>
    </source>
</evidence>
<dbReference type="SUPFAM" id="SSF52540">
    <property type="entry name" value="P-loop containing nucleoside triphosphate hydrolases"/>
    <property type="match status" value="1"/>
</dbReference>
<accession>A0A1E3P5W4</accession>
<dbReference type="GO" id="GO:0033314">
    <property type="term" value="P:mitotic DNA replication checkpoint signaling"/>
    <property type="evidence" value="ECO:0007669"/>
    <property type="project" value="TreeGrafter"/>
</dbReference>
<feature type="compositionally biased region" description="Acidic residues" evidence="8">
    <location>
        <begin position="1"/>
        <end position="10"/>
    </location>
</feature>
<evidence type="ECO:0000256" key="7">
    <source>
        <dbReference type="ARBA" id="ARBA00023306"/>
    </source>
</evidence>
<feature type="compositionally biased region" description="Basic and acidic residues" evidence="8">
    <location>
        <begin position="520"/>
        <end position="529"/>
    </location>
</feature>
<dbReference type="GO" id="GO:0007131">
    <property type="term" value="P:reciprocal meiotic recombination"/>
    <property type="evidence" value="ECO:0007669"/>
    <property type="project" value="EnsemblFungi"/>
</dbReference>
<dbReference type="EMBL" id="KV454209">
    <property type="protein sequence ID" value="ODQ60831.1"/>
    <property type="molecule type" value="Genomic_DNA"/>
</dbReference>
<evidence type="ECO:0000256" key="4">
    <source>
        <dbReference type="ARBA" id="ARBA00022763"/>
    </source>
</evidence>
<evidence type="ECO:0000256" key="3">
    <source>
        <dbReference type="ARBA" id="ARBA00022741"/>
    </source>
</evidence>
<keyword evidence="11" id="KW-1185">Reference proteome</keyword>
<evidence type="ECO:0000256" key="2">
    <source>
        <dbReference type="ARBA" id="ARBA00006168"/>
    </source>
</evidence>
<comment type="subcellular location">
    <subcellularLocation>
        <location evidence="1">Nucleus</location>
    </subcellularLocation>
</comment>
<gene>
    <name evidence="10" type="ORF">WICANDRAFT_15884</name>
</gene>
<dbReference type="RefSeq" id="XP_019040038.1">
    <property type="nucleotide sequence ID" value="XM_019180663.1"/>
</dbReference>
<evidence type="ECO:0000313" key="10">
    <source>
        <dbReference type="EMBL" id="ODQ60831.1"/>
    </source>
</evidence>
<organism evidence="10 11">
    <name type="scientific">Wickerhamomyces anomalus (strain ATCC 58044 / CBS 1984 / NCYC 433 / NRRL Y-366-8)</name>
    <name type="common">Yeast</name>
    <name type="synonym">Hansenula anomala</name>
    <dbReference type="NCBI Taxonomy" id="683960"/>
    <lineage>
        <taxon>Eukaryota</taxon>
        <taxon>Fungi</taxon>
        <taxon>Dikarya</taxon>
        <taxon>Ascomycota</taxon>
        <taxon>Saccharomycotina</taxon>
        <taxon>Saccharomycetes</taxon>
        <taxon>Phaffomycetales</taxon>
        <taxon>Wickerhamomycetaceae</taxon>
        <taxon>Wickerhamomyces</taxon>
    </lineage>
</organism>
<keyword evidence="4" id="KW-0227">DNA damage</keyword>
<evidence type="ECO:0000256" key="1">
    <source>
        <dbReference type="ARBA" id="ARBA00004123"/>
    </source>
</evidence>
<dbReference type="GO" id="GO:0005524">
    <property type="term" value="F:ATP binding"/>
    <property type="evidence" value="ECO:0007669"/>
    <property type="project" value="UniProtKB-KW"/>
</dbReference>
<evidence type="ECO:0000313" key="11">
    <source>
        <dbReference type="Proteomes" id="UP000094112"/>
    </source>
</evidence>
<dbReference type="PANTHER" id="PTHR12172">
    <property type="entry name" value="CELL CYCLE CHECKPOINT PROTEIN RAD17"/>
    <property type="match status" value="1"/>
</dbReference>
<dbReference type="GO" id="GO:0000077">
    <property type="term" value="P:DNA damage checkpoint signaling"/>
    <property type="evidence" value="ECO:0007669"/>
    <property type="project" value="EnsemblFungi"/>
</dbReference>
<dbReference type="GeneID" id="30197909"/>
<proteinExistence type="inferred from homology"/>
<feature type="non-terminal residue" evidence="10">
    <location>
        <position position="1"/>
    </location>
</feature>
<dbReference type="InterPro" id="IPR004582">
    <property type="entry name" value="Checkpoint_prot_Rad17_Rad24"/>
</dbReference>
<evidence type="ECO:0000256" key="5">
    <source>
        <dbReference type="ARBA" id="ARBA00022840"/>
    </source>
</evidence>
<dbReference type="GO" id="GO:0003682">
    <property type="term" value="F:chromatin binding"/>
    <property type="evidence" value="ECO:0007669"/>
    <property type="project" value="TreeGrafter"/>
</dbReference>
<feature type="compositionally biased region" description="Acidic residues" evidence="8">
    <location>
        <begin position="535"/>
        <end position="563"/>
    </location>
</feature>
<feature type="non-terminal residue" evidence="10">
    <location>
        <position position="563"/>
    </location>
</feature>
<dbReference type="InterPro" id="IPR057927">
    <property type="entry name" value="RAD24-like_helical"/>
</dbReference>
<feature type="compositionally biased region" description="Polar residues" evidence="8">
    <location>
        <begin position="31"/>
        <end position="43"/>
    </location>
</feature>
<keyword evidence="7" id="KW-0131">Cell cycle</keyword>
<dbReference type="Gene3D" id="3.40.50.300">
    <property type="entry name" value="P-loop containing nucleotide triphosphate hydrolases"/>
    <property type="match status" value="1"/>
</dbReference>
<dbReference type="GO" id="GO:0005634">
    <property type="term" value="C:nucleus"/>
    <property type="evidence" value="ECO:0007669"/>
    <property type="project" value="UniProtKB-SubCell"/>
</dbReference>
<evidence type="ECO:0000256" key="6">
    <source>
        <dbReference type="ARBA" id="ARBA00023242"/>
    </source>
</evidence>
<sequence>VISDDEDSEELNPLPEVKKQKLSSLRGHIKSFSSNTPQSTRSPTPELPKAPSNLDQFDQWIDKYSPKSTSEVAIHSKKLAEVKEDLELMISGDSPYRILLLSGPAGSSKSTVAKCLGRELIPAIRHTQPSETDIIEFTNDDSIESTVTQFSDFLDSVKYRTGKNLSMVLVEDLPNVFHGPTRDNFQQALQQWLYKDLFLPPLVLCVTECEFPNDGPTSQGFNIDNNFIVETILGRKLLMNPQIKRIKFNPVNMTLTRKCLTNIVSQEGDLFNNIPRQEILDKIKELSDNGDIRSSIAAFQFWASYRSKHDDSRKFISIGKEPSISLFHAIGKCIFGTKNEEEDDITTLDKVLNDFISKPNILKLGILENYTKFNKANYDLESACDIAENLSVSDLFGNDDSSIEFAARSTRTVFRNVNVKSSSNGSNHSGATFPREWKVQRGINATKSDILRYIETELKRRQAYRTFQDSNLLYGYYEPIINKQRGSNPFISERLGGPFKEVFGDSDIVPDEEITRDRYFKTSNIKDDDSSSFDSSDDSELENDPIVDTDADDEAGDEFGDDD</sequence>
<dbReference type="Pfam" id="PF03215">
    <property type="entry name" value="Rad17"/>
    <property type="match status" value="1"/>
</dbReference>
<comment type="similarity">
    <text evidence="2">Belongs to the rad17/RAD24 family.</text>
</comment>
<dbReference type="Proteomes" id="UP000094112">
    <property type="component" value="Unassembled WGS sequence"/>
</dbReference>
<name>A0A1E3P5W4_WICAA</name>
<dbReference type="PANTHER" id="PTHR12172:SF0">
    <property type="entry name" value="CELL CYCLE CHECKPOINT PROTEIN RAD17"/>
    <property type="match status" value="1"/>
</dbReference>
<feature type="domain" description="Checkpoint protein RAD24-like helical bundle" evidence="9">
    <location>
        <begin position="321"/>
        <end position="441"/>
    </location>
</feature>
<reference evidence="10 11" key="1">
    <citation type="journal article" date="2016" name="Proc. Natl. Acad. Sci. U.S.A.">
        <title>Comparative genomics of biotechnologically important yeasts.</title>
        <authorList>
            <person name="Riley R."/>
            <person name="Haridas S."/>
            <person name="Wolfe K.H."/>
            <person name="Lopes M.R."/>
            <person name="Hittinger C.T."/>
            <person name="Goeker M."/>
            <person name="Salamov A.A."/>
            <person name="Wisecaver J.H."/>
            <person name="Long T.M."/>
            <person name="Calvey C.H."/>
            <person name="Aerts A.L."/>
            <person name="Barry K.W."/>
            <person name="Choi C."/>
            <person name="Clum A."/>
            <person name="Coughlan A.Y."/>
            <person name="Deshpande S."/>
            <person name="Douglass A.P."/>
            <person name="Hanson S.J."/>
            <person name="Klenk H.-P."/>
            <person name="LaButti K.M."/>
            <person name="Lapidus A."/>
            <person name="Lindquist E.A."/>
            <person name="Lipzen A.M."/>
            <person name="Meier-Kolthoff J.P."/>
            <person name="Ohm R.A."/>
            <person name="Otillar R.P."/>
            <person name="Pangilinan J.L."/>
            <person name="Peng Y."/>
            <person name="Rokas A."/>
            <person name="Rosa C.A."/>
            <person name="Scheuner C."/>
            <person name="Sibirny A.A."/>
            <person name="Slot J.C."/>
            <person name="Stielow J.B."/>
            <person name="Sun H."/>
            <person name="Kurtzman C.P."/>
            <person name="Blackwell M."/>
            <person name="Grigoriev I.V."/>
            <person name="Jeffries T.W."/>
        </authorList>
    </citation>
    <scope>NUCLEOTIDE SEQUENCE [LARGE SCALE GENOMIC DNA]</scope>
    <source>
        <strain evidence="11">ATCC 58044 / CBS 1984 / NCYC 433 / NRRL Y-366-8</strain>
    </source>
</reference>
<keyword evidence="3" id="KW-0547">Nucleotide-binding</keyword>
<protein>
    <recommendedName>
        <fullName evidence="9">Checkpoint protein RAD24-like helical bundle domain-containing protein</fullName>
    </recommendedName>
</protein>
<dbReference type="AlphaFoldDB" id="A0A1E3P5W4"/>
<keyword evidence="6" id="KW-0539">Nucleus</keyword>
<feature type="region of interest" description="Disordered" evidence="8">
    <location>
        <begin position="1"/>
        <end position="52"/>
    </location>
</feature>
<feature type="region of interest" description="Disordered" evidence="8">
    <location>
        <begin position="520"/>
        <end position="563"/>
    </location>
</feature>